<dbReference type="InterPro" id="IPR050325">
    <property type="entry name" value="Prot/Nucl_acid_deglycase"/>
</dbReference>
<dbReference type="PANTHER" id="PTHR48094:SF12">
    <property type="entry name" value="PARKINSON DISEASE PROTEIN 7 HOMOLOG"/>
    <property type="match status" value="1"/>
</dbReference>
<evidence type="ECO:0000313" key="5">
    <source>
        <dbReference type="Proteomes" id="UP000585474"/>
    </source>
</evidence>
<feature type="domain" description="DJ-1/PfpI" evidence="3">
    <location>
        <begin position="325"/>
        <end position="487"/>
    </location>
</feature>
<dbReference type="GO" id="GO:0016740">
    <property type="term" value="F:transferase activity"/>
    <property type="evidence" value="ECO:0007669"/>
    <property type="project" value="UniProtKB-KW"/>
</dbReference>
<organism evidence="4 5">
    <name type="scientific">Actinidia rufa</name>
    <dbReference type="NCBI Taxonomy" id="165716"/>
    <lineage>
        <taxon>Eukaryota</taxon>
        <taxon>Viridiplantae</taxon>
        <taxon>Streptophyta</taxon>
        <taxon>Embryophyta</taxon>
        <taxon>Tracheophyta</taxon>
        <taxon>Spermatophyta</taxon>
        <taxon>Magnoliopsida</taxon>
        <taxon>eudicotyledons</taxon>
        <taxon>Gunneridae</taxon>
        <taxon>Pentapetalae</taxon>
        <taxon>asterids</taxon>
        <taxon>Ericales</taxon>
        <taxon>Actinidiaceae</taxon>
        <taxon>Actinidia</taxon>
    </lineage>
</organism>
<dbReference type="CDD" id="cd03135">
    <property type="entry name" value="GATase1_DJ-1"/>
    <property type="match status" value="2"/>
</dbReference>
<dbReference type="NCBIfam" id="TIGR01383">
    <property type="entry name" value="not_thiJ"/>
    <property type="match status" value="1"/>
</dbReference>
<comment type="similarity">
    <text evidence="1">Belongs to the peptidase C56 family.</text>
</comment>
<dbReference type="FunFam" id="3.40.50.880:FF:000015">
    <property type="entry name" value="Protein DJ-1 homolog C"/>
    <property type="match status" value="1"/>
</dbReference>
<feature type="domain" description="DJ-1/PfpI" evidence="3">
    <location>
        <begin position="188"/>
        <end position="284"/>
    </location>
</feature>
<keyword evidence="4" id="KW-0315">Glutamine amidotransferase</keyword>
<dbReference type="PANTHER" id="PTHR48094">
    <property type="entry name" value="PROTEIN/NUCLEIC ACID DEGLYCASE DJ-1-RELATED"/>
    <property type="match status" value="1"/>
</dbReference>
<keyword evidence="2" id="KW-0677">Repeat</keyword>
<evidence type="ECO:0000313" key="4">
    <source>
        <dbReference type="EMBL" id="GFZ05123.1"/>
    </source>
</evidence>
<reference evidence="4 5" key="1">
    <citation type="submission" date="2019-07" db="EMBL/GenBank/DDBJ databases">
        <title>De Novo Assembly of kiwifruit Actinidia rufa.</title>
        <authorList>
            <person name="Sugita-Konishi S."/>
            <person name="Sato K."/>
            <person name="Mori E."/>
            <person name="Abe Y."/>
            <person name="Kisaki G."/>
            <person name="Hamano K."/>
            <person name="Suezawa K."/>
            <person name="Otani M."/>
            <person name="Fukuda T."/>
            <person name="Manabe T."/>
            <person name="Gomi K."/>
            <person name="Tabuchi M."/>
            <person name="Akimitsu K."/>
            <person name="Kataoka I."/>
        </authorList>
    </citation>
    <scope>NUCLEOTIDE SEQUENCE [LARGE SCALE GENOMIC DNA]</scope>
    <source>
        <strain evidence="5">cv. Fuchu</strain>
    </source>
</reference>
<keyword evidence="4" id="KW-0808">Transferase</keyword>
<evidence type="ECO:0000256" key="1">
    <source>
        <dbReference type="ARBA" id="ARBA00008542"/>
    </source>
</evidence>
<evidence type="ECO:0000256" key="2">
    <source>
        <dbReference type="ARBA" id="ARBA00022737"/>
    </source>
</evidence>
<dbReference type="InterPro" id="IPR029062">
    <property type="entry name" value="Class_I_gatase-like"/>
</dbReference>
<keyword evidence="5" id="KW-1185">Reference proteome</keyword>
<proteinExistence type="inferred from homology"/>
<dbReference type="GO" id="GO:1903189">
    <property type="term" value="P:glyoxal metabolic process"/>
    <property type="evidence" value="ECO:0007669"/>
    <property type="project" value="TreeGrafter"/>
</dbReference>
<dbReference type="InterPro" id="IPR002818">
    <property type="entry name" value="DJ-1/PfpI"/>
</dbReference>
<comment type="caution">
    <text evidence="4">The sequence shown here is derived from an EMBL/GenBank/DDBJ whole genome shotgun (WGS) entry which is preliminary data.</text>
</comment>
<dbReference type="OrthoDB" id="543156at2759"/>
<accession>A0A7J0G2W6</accession>
<dbReference type="Gene3D" id="3.40.50.880">
    <property type="match status" value="2"/>
</dbReference>
<sequence length="507" mass="54338">MASATRKVLVPIANGTEPIEAVITIDVLRRAGAEVTVASVEKQLRVDACYGMKIVADALISDCADTVFDLISLPGERKEIDGPTVTSTLRPPVAQYPVKTATGAISEKWSSNGQVVARRVSTHPTTVSVSRRLIQPCPYGVASSSSSTTDVSIQAWRLSEATVPSFSIEGLRARSIAVARGDLHPSKGGIPGAASLRDCKILESMVNKQAADGRFYAAICAAPAVALGSWGLLKEKKATCYPSFMEQLSSSAITVESRVQQDGKVVTSRGPGTAMEFSVVLVEQLFGKDKADEVSGPLVMRPNHGDEYNLLELNPMAWTFDNCPKILVPIADGTEEMEATILIDVLRRAKAEVVVASVGDKLEILASRKVKLEADMLLEEAVKLSYDLIVLPGGLRGAQAFSNSEQLVNLLKKQREANRPHGAICASPAHVLEPHGLLNGKKATAFPPMCDKLSDKSEVENRVVVDGNLITSRGPGTCLEFSLAIVEKLFGRKKALEIAKTILFVRP</sequence>
<gene>
    <name evidence="4" type="ORF">Acr_17g0006950</name>
</gene>
<name>A0A7J0G2W6_9ERIC</name>
<dbReference type="GO" id="GO:0005737">
    <property type="term" value="C:cytoplasm"/>
    <property type="evidence" value="ECO:0007669"/>
    <property type="project" value="UniProtKB-ARBA"/>
</dbReference>
<dbReference type="EMBL" id="BJWL01000017">
    <property type="protein sequence ID" value="GFZ05123.1"/>
    <property type="molecule type" value="Genomic_DNA"/>
</dbReference>
<dbReference type="SUPFAM" id="SSF52317">
    <property type="entry name" value="Class I glutamine amidotransferase-like"/>
    <property type="match status" value="3"/>
</dbReference>
<dbReference type="InterPro" id="IPR006287">
    <property type="entry name" value="DJ-1"/>
</dbReference>
<protein>
    <submittedName>
        <fullName evidence="4">Class I glutamine amidotransferase-like superfamily protein</fullName>
    </submittedName>
</protein>
<dbReference type="Pfam" id="PF01965">
    <property type="entry name" value="DJ-1_PfpI"/>
    <property type="match status" value="3"/>
</dbReference>
<feature type="domain" description="DJ-1/PfpI" evidence="3">
    <location>
        <begin position="6"/>
        <end position="77"/>
    </location>
</feature>
<evidence type="ECO:0000259" key="3">
    <source>
        <dbReference type="Pfam" id="PF01965"/>
    </source>
</evidence>
<dbReference type="Proteomes" id="UP000585474">
    <property type="component" value="Unassembled WGS sequence"/>
</dbReference>
<dbReference type="AlphaFoldDB" id="A0A7J0G2W6"/>